<evidence type="ECO:0000313" key="2">
    <source>
        <dbReference type="Proteomes" id="UP000284375"/>
    </source>
</evidence>
<organism evidence="1 2">
    <name type="scientific">Cytospora chrysosperma</name>
    <name type="common">Cytospora canker fungus</name>
    <name type="synonym">Sphaeria chrysosperma</name>
    <dbReference type="NCBI Taxonomy" id="252740"/>
    <lineage>
        <taxon>Eukaryota</taxon>
        <taxon>Fungi</taxon>
        <taxon>Dikarya</taxon>
        <taxon>Ascomycota</taxon>
        <taxon>Pezizomycotina</taxon>
        <taxon>Sordariomycetes</taxon>
        <taxon>Sordariomycetidae</taxon>
        <taxon>Diaporthales</taxon>
        <taxon>Cytosporaceae</taxon>
        <taxon>Cytospora</taxon>
    </lineage>
</organism>
<dbReference type="Proteomes" id="UP000284375">
    <property type="component" value="Unassembled WGS sequence"/>
</dbReference>
<protein>
    <submittedName>
        <fullName evidence="1">Uncharacterized protein</fullName>
    </submittedName>
</protein>
<comment type="caution">
    <text evidence="1">The sequence shown here is derived from an EMBL/GenBank/DDBJ whole genome shotgun (WGS) entry which is preliminary data.</text>
</comment>
<dbReference type="AlphaFoldDB" id="A0A423W8R3"/>
<keyword evidence="2" id="KW-1185">Reference proteome</keyword>
<proteinExistence type="predicted"/>
<sequence length="60" mass="6705">MADKGILYQGYNAENINYTEKGHYIEDHKRQDKLQILGNLHTGGHGHFGGGNIAGRRLAR</sequence>
<reference evidence="1 2" key="1">
    <citation type="submission" date="2015-09" db="EMBL/GenBank/DDBJ databases">
        <title>Host preference determinants of Valsa canker pathogens revealed by comparative genomics.</title>
        <authorList>
            <person name="Yin Z."/>
            <person name="Huang L."/>
        </authorList>
    </citation>
    <scope>NUCLEOTIDE SEQUENCE [LARGE SCALE GENOMIC DNA]</scope>
    <source>
        <strain evidence="1 2">YSFL</strain>
    </source>
</reference>
<gene>
    <name evidence="1" type="ORF">VSDG_03151</name>
</gene>
<name>A0A423W8R3_CYTCH</name>
<accession>A0A423W8R3</accession>
<evidence type="ECO:0000313" key="1">
    <source>
        <dbReference type="EMBL" id="ROV99746.1"/>
    </source>
</evidence>
<dbReference type="EMBL" id="LJZO01000010">
    <property type="protein sequence ID" value="ROV99746.1"/>
    <property type="molecule type" value="Genomic_DNA"/>
</dbReference>